<dbReference type="eggNOG" id="KOG4555">
    <property type="taxonomic scope" value="Eukaryota"/>
</dbReference>
<dbReference type="STRING" id="1220926.S2JT33"/>
<dbReference type="VEuPathDB" id="FungiDB:HMPREF1544_07299"/>
<keyword evidence="3" id="KW-1185">Reference proteome</keyword>
<dbReference type="OMA" id="CNQMLCE"/>
<evidence type="ECO:0000256" key="1">
    <source>
        <dbReference type="ARBA" id="ARBA00006995"/>
    </source>
</evidence>
<evidence type="ECO:0008006" key="4">
    <source>
        <dbReference type="Google" id="ProtNLM"/>
    </source>
</evidence>
<dbReference type="PANTHER" id="PTHR21405:SF0">
    <property type="entry name" value="TETRATRICOPEPTIDE REPEAT PROTEIN 36"/>
    <property type="match status" value="1"/>
</dbReference>
<organism evidence="2 3">
    <name type="scientific">Mucor circinelloides f. circinelloides (strain 1006PhL)</name>
    <name type="common">Mucormycosis agent</name>
    <name type="synonym">Calyptromyces circinelloides</name>
    <dbReference type="NCBI Taxonomy" id="1220926"/>
    <lineage>
        <taxon>Eukaryota</taxon>
        <taxon>Fungi</taxon>
        <taxon>Fungi incertae sedis</taxon>
        <taxon>Mucoromycota</taxon>
        <taxon>Mucoromycotina</taxon>
        <taxon>Mucoromycetes</taxon>
        <taxon>Mucorales</taxon>
        <taxon>Mucorineae</taxon>
        <taxon>Mucoraceae</taxon>
        <taxon>Mucor</taxon>
    </lineage>
</organism>
<dbReference type="InterPro" id="IPR038906">
    <property type="entry name" value="TTC36"/>
</dbReference>
<dbReference type="Gene3D" id="1.25.40.10">
    <property type="entry name" value="Tetratricopeptide repeat domain"/>
    <property type="match status" value="1"/>
</dbReference>
<gene>
    <name evidence="2" type="ORF">HMPREF1544_07299</name>
</gene>
<reference evidence="3" key="1">
    <citation type="submission" date="2013-05" db="EMBL/GenBank/DDBJ databases">
        <title>The Genome sequence of Mucor circinelloides f. circinelloides 1006PhL.</title>
        <authorList>
            <consortium name="The Broad Institute Genomics Platform"/>
            <person name="Cuomo C."/>
            <person name="Earl A."/>
            <person name="Findley K."/>
            <person name="Lee S.C."/>
            <person name="Walker B."/>
            <person name="Young S."/>
            <person name="Zeng Q."/>
            <person name="Gargeya S."/>
            <person name="Fitzgerald M."/>
            <person name="Haas B."/>
            <person name="Abouelleil A."/>
            <person name="Allen A.W."/>
            <person name="Alvarado L."/>
            <person name="Arachchi H.M."/>
            <person name="Berlin A.M."/>
            <person name="Chapman S.B."/>
            <person name="Gainer-Dewar J."/>
            <person name="Goldberg J."/>
            <person name="Griggs A."/>
            <person name="Gujja S."/>
            <person name="Hansen M."/>
            <person name="Howarth C."/>
            <person name="Imamovic A."/>
            <person name="Ireland A."/>
            <person name="Larimer J."/>
            <person name="McCowan C."/>
            <person name="Murphy C."/>
            <person name="Pearson M."/>
            <person name="Poon T.W."/>
            <person name="Priest M."/>
            <person name="Roberts A."/>
            <person name="Saif S."/>
            <person name="Shea T."/>
            <person name="Sisk P."/>
            <person name="Sykes S."/>
            <person name="Wortman J."/>
            <person name="Nusbaum C."/>
            <person name="Birren B."/>
        </authorList>
    </citation>
    <scope>NUCLEOTIDE SEQUENCE [LARGE SCALE GENOMIC DNA]</scope>
    <source>
        <strain evidence="3">1006PhL</strain>
    </source>
</reference>
<proteinExistence type="inferred from homology"/>
<name>S2JT33_MUCC1</name>
<evidence type="ECO:0000313" key="3">
    <source>
        <dbReference type="Proteomes" id="UP000014254"/>
    </source>
</evidence>
<comment type="similarity">
    <text evidence="1">Belongs to the TTC36 family.</text>
</comment>
<dbReference type="EMBL" id="KE124001">
    <property type="protein sequence ID" value="EPB85883.1"/>
    <property type="molecule type" value="Genomic_DNA"/>
</dbReference>
<dbReference type="SUPFAM" id="SSF48452">
    <property type="entry name" value="TPR-like"/>
    <property type="match status" value="1"/>
</dbReference>
<dbReference type="OrthoDB" id="539634at2759"/>
<dbReference type="InParanoid" id="S2JT33"/>
<dbReference type="PANTHER" id="PTHR21405">
    <property type="entry name" value="CDNA SEQUENCE BC021608"/>
    <property type="match status" value="1"/>
</dbReference>
<dbReference type="InterPro" id="IPR011990">
    <property type="entry name" value="TPR-like_helical_dom_sf"/>
</dbReference>
<dbReference type="Proteomes" id="UP000014254">
    <property type="component" value="Unassembled WGS sequence"/>
</dbReference>
<sequence length="199" mass="22454">MSISDDAILEFMFNPESQGQPLDAISSTVDSKPKYTISPELQSKLEAMEKEAVGLVEEKQDTAKALEILGQCIQLEDKYASAYNNRAQVYRMNNELEKALQDLDYVISDIGEGQPKILRQAYTQRAIIKRQQGNLIGSRKDFEVGAKLGNPVARNVAVAENPYAKMCNQVMMEVMNRERMRGFDLVDASSQQQQQQEKK</sequence>
<dbReference type="Pfam" id="PF13431">
    <property type="entry name" value="TPR_17"/>
    <property type="match status" value="1"/>
</dbReference>
<dbReference type="AlphaFoldDB" id="S2JT33"/>
<evidence type="ECO:0000313" key="2">
    <source>
        <dbReference type="EMBL" id="EPB85883.1"/>
    </source>
</evidence>
<protein>
    <recommendedName>
        <fullName evidence="4">Tetratricopeptide repeat protein 36</fullName>
    </recommendedName>
</protein>
<accession>S2JT33</accession>
<dbReference type="GO" id="GO:0006570">
    <property type="term" value="P:tyrosine metabolic process"/>
    <property type="evidence" value="ECO:0007669"/>
    <property type="project" value="TreeGrafter"/>
</dbReference>